<feature type="compositionally biased region" description="Low complexity" evidence="3">
    <location>
        <begin position="718"/>
        <end position="729"/>
    </location>
</feature>
<keyword evidence="6" id="KW-1185">Reference proteome</keyword>
<feature type="region of interest" description="Disordered" evidence="3">
    <location>
        <begin position="713"/>
        <end position="737"/>
    </location>
</feature>
<feature type="domain" description="YEATS" evidence="4">
    <location>
        <begin position="430"/>
        <end position="572"/>
    </location>
</feature>
<dbReference type="InterPro" id="IPR058706">
    <property type="entry name" value="zf-C2H2_AHC1-like"/>
</dbReference>
<feature type="compositionally biased region" description="Acidic residues" evidence="3">
    <location>
        <begin position="17"/>
        <end position="32"/>
    </location>
</feature>
<dbReference type="Pfam" id="PF22951">
    <property type="entry name" value="3HBD"/>
    <property type="match status" value="1"/>
</dbReference>
<accession>A0A067P9L5</accession>
<dbReference type="GO" id="GO:0005634">
    <property type="term" value="C:nucleus"/>
    <property type="evidence" value="ECO:0007669"/>
    <property type="project" value="UniProtKB-SubCell"/>
</dbReference>
<feature type="compositionally biased region" description="Polar residues" evidence="3">
    <location>
        <begin position="408"/>
        <end position="423"/>
    </location>
</feature>
<evidence type="ECO:0000256" key="1">
    <source>
        <dbReference type="ARBA" id="ARBA00023242"/>
    </source>
</evidence>
<name>A0A067P9L5_9AGAM</name>
<dbReference type="STRING" id="933084.A0A067P9L5"/>
<dbReference type="Pfam" id="PF25909">
    <property type="entry name" value="zf-C2H2_AHC1"/>
    <property type="match status" value="1"/>
</dbReference>
<dbReference type="AlphaFoldDB" id="A0A067P9L5"/>
<sequence>MENIEPSRKRKRKDETSEFESDSELSVDEEETAPFHVTKKQLILEEIDLEIGLRERLAATVNSQITWALILQEALLKDLPAGQDTGGRYAAAAMEALEAVRAPSSFMFSSPTQPSTPTPIPTPQCQADVANSTAPVTSTSASLEPRRNARARAPPRTLIPPKLKLLFIRHTPTATSPSPSTPIIAKLACPDCSRTDFPTLQGIFNHCRLRHKRDWGSHEECIKHCAVIIPEHEEKERDWVVGNGTEVGGVSLPSLRRLFELAVGGGGEEGLIPIPTAIHEPGNLASGAEKVTISTATEDVGVKKEEEKETNESVYLTRTLGHHKDTPALAPFLGRQTKRRCINVHDQDLEVDITGDDGDFNIVATDRKPAWRMSYGQRNVARPELDVVAEAPKPLVSRELSTELHPTPRNSPLNQSTGTAPPQPSIINTATSRFHIVARVSIKDQSLWLPSGRRSTANPEHTHRWMISVTSPSYSLNITTILKKMTITCISDPPPSTLATPISVTDPPFSVMSTSEKPFLAKIKLEWCGDQPGMEVEHWVELDQCKMATPQLGDEQLLDVELDRNIELLPLRDDTRVITWEGEERNIVANNPSSSSQEEEAVPGYVKILRDLLPRFPMTMKGASVTEKSGSFQDVKGRVHPQVAYQLVSNPTYLRNLVPGRRKAIEWGRSRALRDAYEQAVLNSSLVNSDTIPLTTVDVFHWLEEENLLCRPSVPKQSNNNGSATSTNTRAKNITPSSSSTLDAFCPTCGWTYRHHFPPAQGGTEIKAELPHDSLPLPCPAVGRHVERMPLLSVGKLLSAQQNFDQPYGLSSVIFLPRMMSIPNTIDFQPSSLVEVSDPGMVIAIQHVIHRLLPPHALDDAPTSERPHKIRHIPTLTTGQAKADLEAALAPSALLSLTLKPLIRLLLRGGVNALRQDPLIPRPPERRSRNTVKPQKCRLLTPSHLLRGLIDSASHDQVSAAMFLSFGRFGREVDSEMGGRVSGYGEGEEPSRLAEGFSSLGRIKCEE</sequence>
<dbReference type="EMBL" id="KL197759">
    <property type="protein sequence ID" value="KDQ50500.1"/>
    <property type="molecule type" value="Genomic_DNA"/>
</dbReference>
<dbReference type="InParanoid" id="A0A067P9L5"/>
<organism evidence="5 6">
    <name type="scientific">Jaapia argillacea MUCL 33604</name>
    <dbReference type="NCBI Taxonomy" id="933084"/>
    <lineage>
        <taxon>Eukaryota</taxon>
        <taxon>Fungi</taxon>
        <taxon>Dikarya</taxon>
        <taxon>Basidiomycota</taxon>
        <taxon>Agaricomycotina</taxon>
        <taxon>Agaricomycetes</taxon>
        <taxon>Agaricomycetidae</taxon>
        <taxon>Jaapiales</taxon>
        <taxon>Jaapiaceae</taxon>
        <taxon>Jaapia</taxon>
    </lineage>
</organism>
<evidence type="ECO:0000313" key="6">
    <source>
        <dbReference type="Proteomes" id="UP000027265"/>
    </source>
</evidence>
<dbReference type="HOGENOM" id="CLU_012846_0_0_1"/>
<gene>
    <name evidence="5" type="ORF">JAAARDRAFT_51235</name>
</gene>
<evidence type="ECO:0000256" key="3">
    <source>
        <dbReference type="SAM" id="MobiDB-lite"/>
    </source>
</evidence>
<dbReference type="OrthoDB" id="1741717at2759"/>
<feature type="compositionally biased region" description="Polar residues" evidence="3">
    <location>
        <begin position="129"/>
        <end position="142"/>
    </location>
</feature>
<dbReference type="PROSITE" id="PS51037">
    <property type="entry name" value="YEATS"/>
    <property type="match status" value="1"/>
</dbReference>
<proteinExistence type="predicted"/>
<evidence type="ECO:0000256" key="2">
    <source>
        <dbReference type="PROSITE-ProRule" id="PRU00376"/>
    </source>
</evidence>
<dbReference type="InterPro" id="IPR038704">
    <property type="entry name" value="YEAST_sf"/>
</dbReference>
<feature type="region of interest" description="Disordered" evidence="3">
    <location>
        <begin position="1"/>
        <end position="32"/>
    </location>
</feature>
<keyword evidence="1 2" id="KW-0539">Nucleus</keyword>
<dbReference type="InterPro" id="IPR055127">
    <property type="entry name" value="YEATS2_3HBD"/>
</dbReference>
<dbReference type="InterPro" id="IPR055129">
    <property type="entry name" value="YEATS_dom"/>
</dbReference>
<dbReference type="Proteomes" id="UP000027265">
    <property type="component" value="Unassembled WGS sequence"/>
</dbReference>
<comment type="subcellular location">
    <subcellularLocation>
        <location evidence="2">Nucleus</location>
    </subcellularLocation>
</comment>
<reference evidence="6" key="1">
    <citation type="journal article" date="2014" name="Proc. Natl. Acad. Sci. U.S.A.">
        <title>Extensive sampling of basidiomycete genomes demonstrates inadequacy of the white-rot/brown-rot paradigm for wood decay fungi.</title>
        <authorList>
            <person name="Riley R."/>
            <person name="Salamov A.A."/>
            <person name="Brown D.W."/>
            <person name="Nagy L.G."/>
            <person name="Floudas D."/>
            <person name="Held B.W."/>
            <person name="Levasseur A."/>
            <person name="Lombard V."/>
            <person name="Morin E."/>
            <person name="Otillar R."/>
            <person name="Lindquist E.A."/>
            <person name="Sun H."/>
            <person name="LaButti K.M."/>
            <person name="Schmutz J."/>
            <person name="Jabbour D."/>
            <person name="Luo H."/>
            <person name="Baker S.E."/>
            <person name="Pisabarro A.G."/>
            <person name="Walton J.D."/>
            <person name="Blanchette R.A."/>
            <person name="Henrissat B."/>
            <person name="Martin F."/>
            <person name="Cullen D."/>
            <person name="Hibbett D.S."/>
            <person name="Grigoriev I.V."/>
        </authorList>
    </citation>
    <scope>NUCLEOTIDE SEQUENCE [LARGE SCALE GENOMIC DNA]</scope>
    <source>
        <strain evidence="6">MUCL 33604</strain>
    </source>
</reference>
<evidence type="ECO:0000259" key="4">
    <source>
        <dbReference type="PROSITE" id="PS51037"/>
    </source>
</evidence>
<feature type="region of interest" description="Disordered" evidence="3">
    <location>
        <begin position="108"/>
        <end position="152"/>
    </location>
</feature>
<protein>
    <recommendedName>
        <fullName evidence="4">YEATS domain-containing protein</fullName>
    </recommendedName>
</protein>
<dbReference type="Gene3D" id="2.60.40.1970">
    <property type="entry name" value="YEATS domain"/>
    <property type="match status" value="1"/>
</dbReference>
<feature type="region of interest" description="Disordered" evidence="3">
    <location>
        <begin position="398"/>
        <end position="423"/>
    </location>
</feature>
<evidence type="ECO:0000313" key="5">
    <source>
        <dbReference type="EMBL" id="KDQ50500.1"/>
    </source>
</evidence>